<reference key="1">
    <citation type="journal article" date="2007" name="Nature">
        <title>The medaka draft genome and insights into vertebrate genome evolution.</title>
        <authorList>
            <person name="Kasahara M."/>
            <person name="Naruse K."/>
            <person name="Sasaki S."/>
            <person name="Nakatani Y."/>
            <person name="Qu W."/>
            <person name="Ahsan B."/>
            <person name="Yamada T."/>
            <person name="Nagayasu Y."/>
            <person name="Doi K."/>
            <person name="Kasai Y."/>
            <person name="Jindo T."/>
            <person name="Kobayashi D."/>
            <person name="Shimada A."/>
            <person name="Toyoda A."/>
            <person name="Kuroki Y."/>
            <person name="Fujiyama A."/>
            <person name="Sasaki T."/>
            <person name="Shimizu A."/>
            <person name="Asakawa S."/>
            <person name="Shimizu N."/>
            <person name="Hashimoto S."/>
            <person name="Yang J."/>
            <person name="Lee Y."/>
            <person name="Matsushima K."/>
            <person name="Sugano S."/>
            <person name="Sakaizumi M."/>
            <person name="Narita T."/>
            <person name="Ohishi K."/>
            <person name="Haga S."/>
            <person name="Ohta F."/>
            <person name="Nomoto H."/>
            <person name="Nogata K."/>
            <person name="Morishita T."/>
            <person name="Endo T."/>
            <person name="Shin-I T."/>
            <person name="Takeda H."/>
            <person name="Morishita S."/>
            <person name="Kohara Y."/>
        </authorList>
    </citation>
    <scope>NUCLEOTIDE SEQUENCE [LARGE SCALE GENOMIC DNA]</scope>
    <source>
        <strain>Hd-rR</strain>
    </source>
</reference>
<accession>A0A3P9I4M0</accession>
<organism evidence="1 2">
    <name type="scientific">Oryzias latipes</name>
    <name type="common">Japanese rice fish</name>
    <name type="synonym">Japanese killifish</name>
    <dbReference type="NCBI Taxonomy" id="8090"/>
    <lineage>
        <taxon>Eukaryota</taxon>
        <taxon>Metazoa</taxon>
        <taxon>Chordata</taxon>
        <taxon>Craniata</taxon>
        <taxon>Vertebrata</taxon>
        <taxon>Euteleostomi</taxon>
        <taxon>Actinopterygii</taxon>
        <taxon>Neopterygii</taxon>
        <taxon>Teleostei</taxon>
        <taxon>Neoteleostei</taxon>
        <taxon>Acanthomorphata</taxon>
        <taxon>Ovalentaria</taxon>
        <taxon>Atherinomorphae</taxon>
        <taxon>Beloniformes</taxon>
        <taxon>Adrianichthyidae</taxon>
        <taxon>Oryziinae</taxon>
        <taxon>Oryzias</taxon>
    </lineage>
</organism>
<proteinExistence type="predicted"/>
<dbReference type="AlphaFoldDB" id="A0A3P9I4M0"/>
<name>A0A3P9I4M0_ORYLA</name>
<evidence type="ECO:0008006" key="3">
    <source>
        <dbReference type="Google" id="ProtNLM"/>
    </source>
</evidence>
<dbReference type="Proteomes" id="UP000265200">
    <property type="component" value="Chromosome 2"/>
</dbReference>
<protein>
    <recommendedName>
        <fullName evidence="3">Reverse transcriptase domain-containing protein</fullName>
    </recommendedName>
</protein>
<evidence type="ECO:0000313" key="1">
    <source>
        <dbReference type="Ensembl" id="ENSORLP00015014793.1"/>
    </source>
</evidence>
<reference evidence="1" key="3">
    <citation type="submission" date="2025-08" db="UniProtKB">
        <authorList>
            <consortium name="Ensembl"/>
        </authorList>
    </citation>
    <scope>IDENTIFICATION</scope>
    <source>
        <strain evidence="1">HSOK</strain>
    </source>
</reference>
<evidence type="ECO:0000313" key="2">
    <source>
        <dbReference type="Proteomes" id="UP000265200"/>
    </source>
</evidence>
<sequence>MSGLGKYGIVSINVNGLGNPVKRRLFADDIIVYLPNPVTAFPKLLDILKDYGRKSGYKLNISMTQILAINYKPKLFFTKAGLPHRCSVVALLHP</sequence>
<reference evidence="1" key="4">
    <citation type="submission" date="2025-09" db="UniProtKB">
        <authorList>
            <consortium name="Ensembl"/>
        </authorList>
    </citation>
    <scope>IDENTIFICATION</scope>
    <source>
        <strain evidence="1">HSOK</strain>
    </source>
</reference>
<reference evidence="1 2" key="2">
    <citation type="submission" date="2017-04" db="EMBL/GenBank/DDBJ databases">
        <title>CpG methylation of centromeres and impact of large insertions on vertebrate speciation.</title>
        <authorList>
            <person name="Ichikawa K."/>
            <person name="Yoshimura J."/>
            <person name="Morishita S."/>
        </authorList>
    </citation>
    <scope>NUCLEOTIDE SEQUENCE</scope>
    <source>
        <strain evidence="1 2">HSOK</strain>
    </source>
</reference>
<dbReference type="Ensembl" id="ENSORLT00015022514.1">
    <property type="protein sequence ID" value="ENSORLP00015014793.1"/>
    <property type="gene ID" value="ENSORLG00015000444.1"/>
</dbReference>